<evidence type="ECO:0000313" key="14">
    <source>
        <dbReference type="EMBL" id="KAJ3702343.1"/>
    </source>
</evidence>
<evidence type="ECO:0000313" key="15">
    <source>
        <dbReference type="Proteomes" id="UP001210211"/>
    </source>
</evidence>
<dbReference type="AlphaFoldDB" id="A0AAD6EV91"/>
<dbReference type="EMBL" id="JAMRDG010000001">
    <property type="protein sequence ID" value="KAJ3702343.1"/>
    <property type="molecule type" value="Genomic_DNA"/>
</dbReference>
<evidence type="ECO:0000256" key="6">
    <source>
        <dbReference type="ARBA" id="ARBA00022679"/>
    </source>
</evidence>
<protein>
    <recommendedName>
        <fullName evidence="13">Hexosyltransferase</fullName>
        <ecNumber evidence="13">2.4.1.-</ecNumber>
    </recommendedName>
</protein>
<comment type="subcellular location">
    <subcellularLocation>
        <location evidence="2 13">Golgi apparatus membrane</location>
        <topology evidence="2 13">Single-pass type II membrane protein</topology>
    </subcellularLocation>
</comment>
<keyword evidence="6" id="KW-0808">Transferase</keyword>
<gene>
    <name evidence="14" type="ORF">LUZ61_006048</name>
</gene>
<keyword evidence="15" id="KW-1185">Reference proteome</keyword>
<keyword evidence="7 13" id="KW-0812">Transmembrane</keyword>
<evidence type="ECO:0000256" key="8">
    <source>
        <dbReference type="ARBA" id="ARBA00022968"/>
    </source>
</evidence>
<evidence type="ECO:0000256" key="2">
    <source>
        <dbReference type="ARBA" id="ARBA00004323"/>
    </source>
</evidence>
<evidence type="ECO:0000256" key="7">
    <source>
        <dbReference type="ARBA" id="ARBA00022692"/>
    </source>
</evidence>
<accession>A0AAD6EV91</accession>
<evidence type="ECO:0000256" key="12">
    <source>
        <dbReference type="ARBA" id="ARBA00023211"/>
    </source>
</evidence>
<keyword evidence="8 13" id="KW-0735">Signal-anchor</keyword>
<dbReference type="InterPro" id="IPR002659">
    <property type="entry name" value="Glyco_trans_31"/>
</dbReference>
<keyword evidence="5 13" id="KW-0328">Glycosyltransferase</keyword>
<comment type="similarity">
    <text evidence="4 13">Belongs to the glycosyltransferase 31 family.</text>
</comment>
<organism evidence="14 15">
    <name type="scientific">Rhynchospora tenuis</name>
    <dbReference type="NCBI Taxonomy" id="198213"/>
    <lineage>
        <taxon>Eukaryota</taxon>
        <taxon>Viridiplantae</taxon>
        <taxon>Streptophyta</taxon>
        <taxon>Embryophyta</taxon>
        <taxon>Tracheophyta</taxon>
        <taxon>Spermatophyta</taxon>
        <taxon>Magnoliopsida</taxon>
        <taxon>Liliopsida</taxon>
        <taxon>Poales</taxon>
        <taxon>Cyperaceae</taxon>
        <taxon>Cyperoideae</taxon>
        <taxon>Rhynchosporeae</taxon>
        <taxon>Rhynchospora</taxon>
    </lineage>
</organism>
<dbReference type="Pfam" id="PF01762">
    <property type="entry name" value="Galactosyl_T"/>
    <property type="match status" value="1"/>
</dbReference>
<evidence type="ECO:0000256" key="1">
    <source>
        <dbReference type="ARBA" id="ARBA00001936"/>
    </source>
</evidence>
<evidence type="ECO:0000256" key="4">
    <source>
        <dbReference type="ARBA" id="ARBA00008661"/>
    </source>
</evidence>
<sequence>MYHGFTIHSIVMKSTFNHLSHSTTHLLLFLPLTLLILGCIFYPNNNLLSFFTTSFRTCSTANDASEAPPPFDDAKLNIFFGILTMPQLHERRHLIRSVYSIQTHNLLSAKVNVRFIFCNSIKDEEVKMFLALEITLYGDIVLLDCVENMNDGKTYTYFSSLPSLVSNGHDRPYDYVVKADDDAYFQLENLASFLKDKPREDLYYGMEMSCDLLNGMCGAHNTFMAGFGYVLSWDLVEWIAESDIARNNKTGFEDVMLAKWLNTEGKGKNRYDGVPAMYDYKGNLPEKRNRHDFIPETVAIHKLKADAQWAKTLEYFNVTNILKPYKLHRNFR</sequence>
<evidence type="ECO:0000256" key="9">
    <source>
        <dbReference type="ARBA" id="ARBA00022989"/>
    </source>
</evidence>
<keyword evidence="12 13" id="KW-0464">Manganese</keyword>
<evidence type="ECO:0000256" key="5">
    <source>
        <dbReference type="ARBA" id="ARBA00022676"/>
    </source>
</evidence>
<dbReference type="GO" id="GO:0016758">
    <property type="term" value="F:hexosyltransferase activity"/>
    <property type="evidence" value="ECO:0007669"/>
    <property type="project" value="InterPro"/>
</dbReference>
<evidence type="ECO:0000256" key="10">
    <source>
        <dbReference type="ARBA" id="ARBA00023034"/>
    </source>
</evidence>
<comment type="cofactor">
    <cofactor evidence="1 13">
        <name>Mn(2+)</name>
        <dbReference type="ChEBI" id="CHEBI:29035"/>
    </cofactor>
</comment>
<keyword evidence="10 13" id="KW-0333">Golgi apparatus</keyword>
<dbReference type="PANTHER" id="PTHR11214">
    <property type="entry name" value="BETA-1,3-N-ACETYLGLUCOSAMINYLTRANSFERASE"/>
    <property type="match status" value="1"/>
</dbReference>
<dbReference type="GO" id="GO:0000139">
    <property type="term" value="C:Golgi membrane"/>
    <property type="evidence" value="ECO:0007669"/>
    <property type="project" value="UniProtKB-SubCell"/>
</dbReference>
<keyword evidence="11 13" id="KW-0472">Membrane</keyword>
<keyword evidence="9 13" id="KW-1133">Transmembrane helix</keyword>
<proteinExistence type="inferred from homology"/>
<evidence type="ECO:0000256" key="13">
    <source>
        <dbReference type="RuleBase" id="RU363063"/>
    </source>
</evidence>
<dbReference type="Proteomes" id="UP001210211">
    <property type="component" value="Unassembled WGS sequence"/>
</dbReference>
<dbReference type="EC" id="2.4.1.-" evidence="13"/>
<dbReference type="Gene3D" id="3.90.550.50">
    <property type="match status" value="1"/>
</dbReference>
<reference evidence="14 15" key="1">
    <citation type="journal article" date="2022" name="Cell">
        <title>Repeat-based holocentromeres influence genome architecture and karyotype evolution.</title>
        <authorList>
            <person name="Hofstatter P.G."/>
            <person name="Thangavel G."/>
            <person name="Lux T."/>
            <person name="Neumann P."/>
            <person name="Vondrak T."/>
            <person name="Novak P."/>
            <person name="Zhang M."/>
            <person name="Costa L."/>
            <person name="Castellani M."/>
            <person name="Scott A."/>
            <person name="Toegelov H."/>
            <person name="Fuchs J."/>
            <person name="Mata-Sucre Y."/>
            <person name="Dias Y."/>
            <person name="Vanzela A.L.L."/>
            <person name="Huettel B."/>
            <person name="Almeida C.C.S."/>
            <person name="Simkova H."/>
            <person name="Souza G."/>
            <person name="Pedrosa-Harand A."/>
            <person name="Macas J."/>
            <person name="Mayer K.F.X."/>
            <person name="Houben A."/>
            <person name="Marques A."/>
        </authorList>
    </citation>
    <scope>NUCLEOTIDE SEQUENCE [LARGE SCALE GENOMIC DNA]</scope>
    <source>
        <strain evidence="14">RhyTen1mFocal</strain>
    </source>
</reference>
<comment type="pathway">
    <text evidence="3">Protein modification; protein glycosylation.</text>
</comment>
<evidence type="ECO:0000256" key="3">
    <source>
        <dbReference type="ARBA" id="ARBA00004922"/>
    </source>
</evidence>
<name>A0AAD6EV91_9POAL</name>
<comment type="caution">
    <text evidence="14">The sequence shown here is derived from an EMBL/GenBank/DDBJ whole genome shotgun (WGS) entry which is preliminary data.</text>
</comment>
<feature type="transmembrane region" description="Helical" evidence="13">
    <location>
        <begin position="26"/>
        <end position="43"/>
    </location>
</feature>
<evidence type="ECO:0000256" key="11">
    <source>
        <dbReference type="ARBA" id="ARBA00023136"/>
    </source>
</evidence>
<dbReference type="PANTHER" id="PTHR11214:SF363">
    <property type="entry name" value="HEXOSYLTRANSFERASE"/>
    <property type="match status" value="1"/>
</dbReference>